<dbReference type="PROSITE" id="PS51192">
    <property type="entry name" value="HELICASE_ATP_BIND_1"/>
    <property type="match status" value="1"/>
</dbReference>
<dbReference type="InterPro" id="IPR027417">
    <property type="entry name" value="P-loop_NTPase"/>
</dbReference>
<dbReference type="Pfam" id="PF00271">
    <property type="entry name" value="Helicase_C"/>
    <property type="match status" value="1"/>
</dbReference>
<evidence type="ECO:0000313" key="9">
    <source>
        <dbReference type="EMBL" id="KAF9070743.1"/>
    </source>
</evidence>
<dbReference type="SUPFAM" id="SSF52540">
    <property type="entry name" value="P-loop containing nucleoside triphosphate hydrolases"/>
    <property type="match status" value="1"/>
</dbReference>
<proteinExistence type="inferred from homology"/>
<dbReference type="Gene3D" id="3.40.50.300">
    <property type="entry name" value="P-loop containing nucleotide triphosphate hydrolases"/>
    <property type="match status" value="2"/>
</dbReference>
<evidence type="ECO:0000256" key="2">
    <source>
        <dbReference type="ARBA" id="ARBA00022741"/>
    </source>
</evidence>
<comment type="catalytic activity">
    <reaction evidence="4">
        <text>Couples ATP hydrolysis with the unwinding of duplex DNA by translocating in the 3'-5' direction.</text>
        <dbReference type="EC" id="5.6.2.4"/>
    </reaction>
</comment>
<dbReference type="GO" id="GO:0005737">
    <property type="term" value="C:cytoplasm"/>
    <property type="evidence" value="ECO:0007669"/>
    <property type="project" value="TreeGrafter"/>
</dbReference>
<dbReference type="GO" id="GO:0005694">
    <property type="term" value="C:chromosome"/>
    <property type="evidence" value="ECO:0007669"/>
    <property type="project" value="TreeGrafter"/>
</dbReference>
<dbReference type="GO" id="GO:0009378">
    <property type="term" value="F:four-way junction helicase activity"/>
    <property type="evidence" value="ECO:0007669"/>
    <property type="project" value="TreeGrafter"/>
</dbReference>
<dbReference type="InterPro" id="IPR001650">
    <property type="entry name" value="Helicase_C-like"/>
</dbReference>
<protein>
    <recommendedName>
        <fullName evidence="5">DNA 3'-5' helicase</fullName>
        <ecNumber evidence="5">5.6.2.4</ecNumber>
    </recommendedName>
</protein>
<evidence type="ECO:0000256" key="1">
    <source>
        <dbReference type="ARBA" id="ARBA00005446"/>
    </source>
</evidence>
<evidence type="ECO:0000259" key="8">
    <source>
        <dbReference type="PROSITE" id="PS51194"/>
    </source>
</evidence>
<dbReference type="InterPro" id="IPR011545">
    <property type="entry name" value="DEAD/DEAH_box_helicase_dom"/>
</dbReference>
<dbReference type="PANTHER" id="PTHR13710:SF154">
    <property type="entry name" value="RECQ HELICASE, PUTATIVE (AFU_ORTHOLOGUE AFUA_6G14720)-RELATED"/>
    <property type="match status" value="1"/>
</dbReference>
<accession>A0A9P5UA70</accession>
<dbReference type="GO" id="GO:0043138">
    <property type="term" value="F:3'-5' DNA helicase activity"/>
    <property type="evidence" value="ECO:0007669"/>
    <property type="project" value="UniProtKB-EC"/>
</dbReference>
<evidence type="ECO:0000259" key="7">
    <source>
        <dbReference type="PROSITE" id="PS51192"/>
    </source>
</evidence>
<comment type="caution">
    <text evidence="9">The sequence shown here is derived from an EMBL/GenBank/DDBJ whole genome shotgun (WGS) entry which is preliminary data.</text>
</comment>
<dbReference type="GO" id="GO:0016787">
    <property type="term" value="F:hydrolase activity"/>
    <property type="evidence" value="ECO:0007669"/>
    <property type="project" value="UniProtKB-KW"/>
</dbReference>
<keyword evidence="9" id="KW-0378">Hydrolase</keyword>
<dbReference type="Proteomes" id="UP000772434">
    <property type="component" value="Unassembled WGS sequence"/>
</dbReference>
<dbReference type="Pfam" id="PF00270">
    <property type="entry name" value="DEAD"/>
    <property type="match status" value="1"/>
</dbReference>
<dbReference type="EC" id="5.6.2.4" evidence="5"/>
<dbReference type="InterPro" id="IPR014001">
    <property type="entry name" value="Helicase_ATP-bd"/>
</dbReference>
<reference evidence="9" key="1">
    <citation type="submission" date="2020-11" db="EMBL/GenBank/DDBJ databases">
        <authorList>
            <consortium name="DOE Joint Genome Institute"/>
            <person name="Ahrendt S."/>
            <person name="Riley R."/>
            <person name="Andreopoulos W."/>
            <person name="Labutti K."/>
            <person name="Pangilinan J."/>
            <person name="Ruiz-Duenas F.J."/>
            <person name="Barrasa J.M."/>
            <person name="Sanchez-Garcia M."/>
            <person name="Camarero S."/>
            <person name="Miyauchi S."/>
            <person name="Serrano A."/>
            <person name="Linde D."/>
            <person name="Babiker R."/>
            <person name="Drula E."/>
            <person name="Ayuso-Fernandez I."/>
            <person name="Pacheco R."/>
            <person name="Padilla G."/>
            <person name="Ferreira P."/>
            <person name="Barriuso J."/>
            <person name="Kellner H."/>
            <person name="Castanera R."/>
            <person name="Alfaro M."/>
            <person name="Ramirez L."/>
            <person name="Pisabarro A.G."/>
            <person name="Kuo A."/>
            <person name="Tritt A."/>
            <person name="Lipzen A."/>
            <person name="He G."/>
            <person name="Yan M."/>
            <person name="Ng V."/>
            <person name="Cullen D."/>
            <person name="Martin F."/>
            <person name="Rosso M.-N."/>
            <person name="Henrissat B."/>
            <person name="Hibbett D."/>
            <person name="Martinez A.T."/>
            <person name="Grigoriev I.V."/>
        </authorList>
    </citation>
    <scope>NUCLEOTIDE SEQUENCE</scope>
    <source>
        <strain evidence="9">AH 40177</strain>
    </source>
</reference>
<keyword evidence="2" id="KW-0547">Nucleotide-binding</keyword>
<dbReference type="GO" id="GO:0005524">
    <property type="term" value="F:ATP binding"/>
    <property type="evidence" value="ECO:0007669"/>
    <property type="project" value="UniProtKB-KW"/>
</dbReference>
<feature type="domain" description="Helicase ATP-binding" evidence="7">
    <location>
        <begin position="42"/>
        <end position="247"/>
    </location>
</feature>
<evidence type="ECO:0000313" key="10">
    <source>
        <dbReference type="Proteomes" id="UP000772434"/>
    </source>
</evidence>
<dbReference type="CDD" id="cd18785">
    <property type="entry name" value="SF2_C"/>
    <property type="match status" value="1"/>
</dbReference>
<dbReference type="PROSITE" id="PS51194">
    <property type="entry name" value="HELICASE_CTER"/>
    <property type="match status" value="1"/>
</dbReference>
<gene>
    <name evidence="9" type="ORF">BDP27DRAFT_1419760</name>
</gene>
<comment type="similarity">
    <text evidence="1">Belongs to the helicase family. RecQ subfamily.</text>
</comment>
<feature type="domain" description="Helicase C-terminal" evidence="8">
    <location>
        <begin position="239"/>
        <end position="394"/>
    </location>
</feature>
<dbReference type="GO" id="GO:0003676">
    <property type="term" value="F:nucleic acid binding"/>
    <property type="evidence" value="ECO:0007669"/>
    <property type="project" value="InterPro"/>
</dbReference>
<feature type="compositionally biased region" description="Acidic residues" evidence="6">
    <location>
        <begin position="667"/>
        <end position="694"/>
    </location>
</feature>
<keyword evidence="10" id="KW-1185">Reference proteome</keyword>
<dbReference type="SMART" id="SM00487">
    <property type="entry name" value="DEXDc"/>
    <property type="match status" value="1"/>
</dbReference>
<evidence type="ECO:0000256" key="5">
    <source>
        <dbReference type="ARBA" id="ARBA00034808"/>
    </source>
</evidence>
<dbReference type="OrthoDB" id="3269685at2759"/>
<dbReference type="PANTHER" id="PTHR13710">
    <property type="entry name" value="DNA HELICASE RECQ FAMILY MEMBER"/>
    <property type="match status" value="1"/>
</dbReference>
<dbReference type="GO" id="GO:0000724">
    <property type="term" value="P:double-strand break repair via homologous recombination"/>
    <property type="evidence" value="ECO:0007669"/>
    <property type="project" value="TreeGrafter"/>
</dbReference>
<feature type="region of interest" description="Disordered" evidence="6">
    <location>
        <begin position="648"/>
        <end position="702"/>
    </location>
</feature>
<sequence>MSELNASEGQFELNSQSGKELCRKTARPQLGFDPHSYSLLVVTALMVGLDALVTSACGSGKTGILALLVICMVRFGLDRSLLPSKYHDIIVRNPVILVACPTDALEVDLAAKLKGYDIKTMVINSDELEKDRSLWEQAIETPNVILLAPEQLEGNGFAKLLNHPKFTERVYALVVDEAHLASSWSRFFPTLRKGAMYDDIIKQFDLTMGNFLHLRRSNLRREIRVTTTILTSSLTNALNFPDLRWVIGLPGITIIFTRERSLTLRLALYLRRIAPPELLHTIRKCDSTNDRDYNEETLHLIRTGDQSHGLILVSTTILTVGVDIPNVVRVFCLEPLEFDEEIQQEGRLLRSKNPGGTAEAYVYVSEGTMKKAYEMVEADKAGKKPEPPITHSSRQKPVLSLSMAYRLMATCHSVEVNRQYDNPEVDERCTCEKCSQDDEESLSCLCSGCKPGECERDRIIAAKAQVVAGLAAPSDEPVVTVQKKKKKVNAKPLKLSDQGLGTVLRSRLIALRISLFDEHRNATHGFWTPDEFVHEEVITLIIDNFYSLDSQEELAQLLQPYALYPGHSNDIWNALRSLIPFLLELRLKTVKSAQEKKNLAKIQRRIDYIDQREGVKAIRKRELPTNDLPPEVKAKRWRMNGRTFLLRLGQGPANADADSSLDKPEDIDAEVGLDSDSDSATEMDPDSDIDESDKDTEGNISA</sequence>
<dbReference type="EMBL" id="JADNRY010000038">
    <property type="protein sequence ID" value="KAF9070743.1"/>
    <property type="molecule type" value="Genomic_DNA"/>
</dbReference>
<dbReference type="SMART" id="SM00490">
    <property type="entry name" value="HELICc"/>
    <property type="match status" value="1"/>
</dbReference>
<evidence type="ECO:0000256" key="6">
    <source>
        <dbReference type="SAM" id="MobiDB-lite"/>
    </source>
</evidence>
<dbReference type="AlphaFoldDB" id="A0A9P5UA70"/>
<evidence type="ECO:0000256" key="4">
    <source>
        <dbReference type="ARBA" id="ARBA00034617"/>
    </source>
</evidence>
<name>A0A9P5UA70_9AGAR</name>
<evidence type="ECO:0000256" key="3">
    <source>
        <dbReference type="ARBA" id="ARBA00022840"/>
    </source>
</evidence>
<organism evidence="9 10">
    <name type="scientific">Rhodocollybia butyracea</name>
    <dbReference type="NCBI Taxonomy" id="206335"/>
    <lineage>
        <taxon>Eukaryota</taxon>
        <taxon>Fungi</taxon>
        <taxon>Dikarya</taxon>
        <taxon>Basidiomycota</taxon>
        <taxon>Agaricomycotina</taxon>
        <taxon>Agaricomycetes</taxon>
        <taxon>Agaricomycetidae</taxon>
        <taxon>Agaricales</taxon>
        <taxon>Marasmiineae</taxon>
        <taxon>Omphalotaceae</taxon>
        <taxon>Rhodocollybia</taxon>
    </lineage>
</organism>
<keyword evidence="3" id="KW-0067">ATP-binding</keyword>